<dbReference type="Proteomes" id="UP000230069">
    <property type="component" value="Unassembled WGS sequence"/>
</dbReference>
<accession>A0A2G5DKD2</accession>
<keyword evidence="1" id="KW-0812">Transmembrane</keyword>
<name>A0A2G5DKD2_AQUCA</name>
<organism evidence="2 3">
    <name type="scientific">Aquilegia coerulea</name>
    <name type="common">Rocky mountain columbine</name>
    <dbReference type="NCBI Taxonomy" id="218851"/>
    <lineage>
        <taxon>Eukaryota</taxon>
        <taxon>Viridiplantae</taxon>
        <taxon>Streptophyta</taxon>
        <taxon>Embryophyta</taxon>
        <taxon>Tracheophyta</taxon>
        <taxon>Spermatophyta</taxon>
        <taxon>Magnoliopsida</taxon>
        <taxon>Ranunculales</taxon>
        <taxon>Ranunculaceae</taxon>
        <taxon>Thalictroideae</taxon>
        <taxon>Aquilegia</taxon>
    </lineage>
</organism>
<dbReference type="InParanoid" id="A0A2G5DKD2"/>
<keyword evidence="1" id="KW-0472">Membrane</keyword>
<sequence>MGANKDCEQIKQVYIHKKGKGTNGGSNNARFSPNGRNGATSLMALSSTLISMIIMQISLGSIYLLLLS</sequence>
<dbReference type="EMBL" id="KZ305035">
    <property type="protein sequence ID" value="PIA43953.1"/>
    <property type="molecule type" value="Genomic_DNA"/>
</dbReference>
<reference evidence="2 3" key="1">
    <citation type="submission" date="2017-09" db="EMBL/GenBank/DDBJ databases">
        <title>WGS assembly of Aquilegia coerulea Goldsmith.</title>
        <authorList>
            <person name="Hodges S."/>
            <person name="Kramer E."/>
            <person name="Nordborg M."/>
            <person name="Tomkins J."/>
            <person name="Borevitz J."/>
            <person name="Derieg N."/>
            <person name="Yan J."/>
            <person name="Mihaltcheva S."/>
            <person name="Hayes R.D."/>
            <person name="Rokhsar D."/>
        </authorList>
    </citation>
    <scope>NUCLEOTIDE SEQUENCE [LARGE SCALE GENOMIC DNA]</scope>
    <source>
        <strain evidence="3">cv. Goldsmith</strain>
    </source>
</reference>
<gene>
    <name evidence="2" type="ORF">AQUCO_01800187v1</name>
</gene>
<evidence type="ECO:0000313" key="3">
    <source>
        <dbReference type="Proteomes" id="UP000230069"/>
    </source>
</evidence>
<dbReference type="AlphaFoldDB" id="A0A2G5DKD2"/>
<evidence type="ECO:0000313" key="2">
    <source>
        <dbReference type="EMBL" id="PIA43953.1"/>
    </source>
</evidence>
<keyword evidence="1" id="KW-1133">Transmembrane helix</keyword>
<evidence type="ECO:0000256" key="1">
    <source>
        <dbReference type="SAM" id="Phobius"/>
    </source>
</evidence>
<protein>
    <submittedName>
        <fullName evidence="2">Uncharacterized protein</fullName>
    </submittedName>
</protein>
<proteinExistence type="predicted"/>
<keyword evidence="3" id="KW-1185">Reference proteome</keyword>
<feature type="transmembrane region" description="Helical" evidence="1">
    <location>
        <begin position="42"/>
        <end position="66"/>
    </location>
</feature>